<gene>
    <name evidence="1" type="ORF">CBP34_10340</name>
</gene>
<dbReference type="EMBL" id="CP021361">
    <property type="protein sequence ID" value="ART51975.1"/>
    <property type="molecule type" value="Genomic_DNA"/>
</dbReference>
<protein>
    <submittedName>
        <fullName evidence="1">Uncharacterized protein</fullName>
    </submittedName>
</protein>
<evidence type="ECO:0000313" key="1">
    <source>
        <dbReference type="EMBL" id="ART51975.1"/>
    </source>
</evidence>
<name>A0A240U293_9BURK</name>
<reference evidence="1 2" key="1">
    <citation type="submission" date="2017-05" db="EMBL/GenBank/DDBJ databases">
        <title>Polyphasic characterization of four soil-derived phenanthrene-degrading Acidovorax strains and proposal of Acidovorax phenanthrenivorans sp. nov.</title>
        <authorList>
            <person name="Singleton D.R."/>
            <person name="Lee J."/>
            <person name="Dickey A.N."/>
            <person name="Stroud A."/>
            <person name="Scholl E.H."/>
            <person name="Wright F.A."/>
            <person name="Aitken M.D."/>
        </authorList>
    </citation>
    <scope>NUCLEOTIDE SEQUENCE [LARGE SCALE GENOMIC DNA]</scope>
    <source>
        <strain evidence="1">NA3</strain>
    </source>
</reference>
<organism evidence="1 2">
    <name type="scientific">Acidovorax carolinensis</name>
    <dbReference type="NCBI Taxonomy" id="553814"/>
    <lineage>
        <taxon>Bacteria</taxon>
        <taxon>Pseudomonadati</taxon>
        <taxon>Pseudomonadota</taxon>
        <taxon>Betaproteobacteria</taxon>
        <taxon>Burkholderiales</taxon>
        <taxon>Comamonadaceae</taxon>
        <taxon>Acidovorax</taxon>
    </lineage>
</organism>
<dbReference type="Proteomes" id="UP000194432">
    <property type="component" value="Chromosome 1"/>
</dbReference>
<proteinExistence type="predicted"/>
<sequence length="72" mass="7961">MVVRGHEKTRILLIYTVFRVVLHLTGKTLGREGFGRPKLVGKHCASSATQRLLGSEAHGVFEIKPHAITQRG</sequence>
<dbReference type="KEGG" id="acin:CBP34_10340"/>
<dbReference type="AlphaFoldDB" id="A0A240U293"/>
<keyword evidence="2" id="KW-1185">Reference proteome</keyword>
<evidence type="ECO:0000313" key="2">
    <source>
        <dbReference type="Proteomes" id="UP000194432"/>
    </source>
</evidence>
<accession>A0A240U293</accession>